<evidence type="ECO:0000313" key="3">
    <source>
        <dbReference type="Proteomes" id="UP001341840"/>
    </source>
</evidence>
<dbReference type="Proteomes" id="UP001341840">
    <property type="component" value="Unassembled WGS sequence"/>
</dbReference>
<protein>
    <submittedName>
        <fullName evidence="2">Uncharacterized protein</fullName>
    </submittedName>
</protein>
<evidence type="ECO:0000256" key="1">
    <source>
        <dbReference type="SAM" id="MobiDB-lite"/>
    </source>
</evidence>
<dbReference type="EMBL" id="JASCZI010241686">
    <property type="protein sequence ID" value="MED6204837.1"/>
    <property type="molecule type" value="Genomic_DNA"/>
</dbReference>
<organism evidence="2 3">
    <name type="scientific">Stylosanthes scabra</name>
    <dbReference type="NCBI Taxonomy" id="79078"/>
    <lineage>
        <taxon>Eukaryota</taxon>
        <taxon>Viridiplantae</taxon>
        <taxon>Streptophyta</taxon>
        <taxon>Embryophyta</taxon>
        <taxon>Tracheophyta</taxon>
        <taxon>Spermatophyta</taxon>
        <taxon>Magnoliopsida</taxon>
        <taxon>eudicotyledons</taxon>
        <taxon>Gunneridae</taxon>
        <taxon>Pentapetalae</taxon>
        <taxon>rosids</taxon>
        <taxon>fabids</taxon>
        <taxon>Fabales</taxon>
        <taxon>Fabaceae</taxon>
        <taxon>Papilionoideae</taxon>
        <taxon>50 kb inversion clade</taxon>
        <taxon>dalbergioids sensu lato</taxon>
        <taxon>Dalbergieae</taxon>
        <taxon>Pterocarpus clade</taxon>
        <taxon>Stylosanthes</taxon>
    </lineage>
</organism>
<sequence length="163" mass="18175">MSNESDEEDGSSDVSGGNTAEGHTRHDVGDGYSGGTDETERAGNGSGEQMRKMEAQMWVVATRQKGINGPPNSAFIIYFIALCLNHLPNSVPCTLTTRPFVKALFPFFFRASTRHFPLDHLFPFILVTKLLQKSRKKATEKRNQQIEEICLVQLQQMQQEAGN</sequence>
<feature type="region of interest" description="Disordered" evidence="1">
    <location>
        <begin position="1"/>
        <end position="50"/>
    </location>
</feature>
<comment type="caution">
    <text evidence="2">The sequence shown here is derived from an EMBL/GenBank/DDBJ whole genome shotgun (WGS) entry which is preliminary data.</text>
</comment>
<reference evidence="2 3" key="1">
    <citation type="journal article" date="2023" name="Plants (Basel)">
        <title>Bridging the Gap: Combining Genomics and Transcriptomics Approaches to Understand Stylosanthes scabra, an Orphan Legume from the Brazilian Caatinga.</title>
        <authorList>
            <person name="Ferreira-Neto J.R.C."/>
            <person name="da Silva M.D."/>
            <person name="Binneck E."/>
            <person name="de Melo N.F."/>
            <person name="da Silva R.H."/>
            <person name="de Melo A.L.T.M."/>
            <person name="Pandolfi V."/>
            <person name="Bustamante F.O."/>
            <person name="Brasileiro-Vidal A.C."/>
            <person name="Benko-Iseppon A.M."/>
        </authorList>
    </citation>
    <scope>NUCLEOTIDE SEQUENCE [LARGE SCALE GENOMIC DNA]</scope>
    <source>
        <tissue evidence="2">Leaves</tissue>
    </source>
</reference>
<evidence type="ECO:0000313" key="2">
    <source>
        <dbReference type="EMBL" id="MED6204837.1"/>
    </source>
</evidence>
<accession>A0ABU6Y2Y3</accession>
<feature type="compositionally biased region" description="Acidic residues" evidence="1">
    <location>
        <begin position="1"/>
        <end position="11"/>
    </location>
</feature>
<proteinExistence type="predicted"/>
<gene>
    <name evidence="2" type="ORF">PIB30_012335</name>
</gene>
<name>A0ABU6Y2Y3_9FABA</name>
<keyword evidence="3" id="KW-1185">Reference proteome</keyword>